<dbReference type="PROSITE" id="PS50846">
    <property type="entry name" value="HMA_2"/>
    <property type="match status" value="1"/>
</dbReference>
<protein>
    <submittedName>
        <fullName evidence="3">Heavy-metal-associated domain-containing protein</fullName>
    </submittedName>
</protein>
<dbReference type="GO" id="GO:0046872">
    <property type="term" value="F:metal ion binding"/>
    <property type="evidence" value="ECO:0007669"/>
    <property type="project" value="UniProtKB-KW"/>
</dbReference>
<dbReference type="Proteomes" id="UP000279859">
    <property type="component" value="Unassembled WGS sequence"/>
</dbReference>
<dbReference type="InterPro" id="IPR006121">
    <property type="entry name" value="HMA_dom"/>
</dbReference>
<name>A0A3M8LEQ6_9MICO</name>
<evidence type="ECO:0000313" key="3">
    <source>
        <dbReference type="EMBL" id="RNE63930.1"/>
    </source>
</evidence>
<keyword evidence="1" id="KW-0479">Metal-binding</keyword>
<keyword evidence="4" id="KW-1185">Reference proteome</keyword>
<evidence type="ECO:0000256" key="1">
    <source>
        <dbReference type="ARBA" id="ARBA00022723"/>
    </source>
</evidence>
<accession>A0A3M8LEQ6</accession>
<dbReference type="AlphaFoldDB" id="A0A3M8LEQ6"/>
<organism evidence="3 4">
    <name type="scientific">Cryobacterium tepidiphilum</name>
    <dbReference type="NCBI Taxonomy" id="2486026"/>
    <lineage>
        <taxon>Bacteria</taxon>
        <taxon>Bacillati</taxon>
        <taxon>Actinomycetota</taxon>
        <taxon>Actinomycetes</taxon>
        <taxon>Micrococcales</taxon>
        <taxon>Microbacteriaceae</taxon>
        <taxon>Cryobacterium</taxon>
    </lineage>
</organism>
<dbReference type="PROSITE" id="PS01047">
    <property type="entry name" value="HMA_1"/>
    <property type="match status" value="1"/>
</dbReference>
<dbReference type="InterPro" id="IPR036163">
    <property type="entry name" value="HMA_dom_sf"/>
</dbReference>
<dbReference type="EMBL" id="RDSR01000006">
    <property type="protein sequence ID" value="RNE63930.1"/>
    <property type="molecule type" value="Genomic_DNA"/>
</dbReference>
<evidence type="ECO:0000313" key="4">
    <source>
        <dbReference type="Proteomes" id="UP000279859"/>
    </source>
</evidence>
<comment type="caution">
    <text evidence="3">The sequence shown here is derived from an EMBL/GenBank/DDBJ whole genome shotgun (WGS) entry which is preliminary data.</text>
</comment>
<proteinExistence type="predicted"/>
<dbReference type="Gene3D" id="3.30.70.100">
    <property type="match status" value="1"/>
</dbReference>
<dbReference type="OrthoDB" id="9813965at2"/>
<feature type="domain" description="HMA" evidence="2">
    <location>
        <begin position="4"/>
        <end position="72"/>
    </location>
</feature>
<dbReference type="CDD" id="cd00371">
    <property type="entry name" value="HMA"/>
    <property type="match status" value="1"/>
</dbReference>
<dbReference type="InterPro" id="IPR017969">
    <property type="entry name" value="Heavy-metal-associated_CS"/>
</dbReference>
<reference evidence="3 4" key="1">
    <citation type="submission" date="2018-11" db="EMBL/GenBank/DDBJ databases">
        <title>Cryobacterium sp. nov., isolated from rhizosphere soil of lettuce.</title>
        <authorList>
            <person name="Wang Y."/>
        </authorList>
    </citation>
    <scope>NUCLEOTIDE SEQUENCE [LARGE SCALE GENOMIC DNA]</scope>
    <source>
        <strain evidence="3 4">NEAU-85</strain>
    </source>
</reference>
<dbReference type="RefSeq" id="WP_123045205.1">
    <property type="nucleotide sequence ID" value="NZ_RDSR01000006.1"/>
</dbReference>
<dbReference type="Pfam" id="PF00403">
    <property type="entry name" value="HMA"/>
    <property type="match status" value="1"/>
</dbReference>
<sequence length="76" mass="7855">MDTDSEQYFVAGMTCGHCVASVTEEISAIDGVESVTVDLAKGAPSRVSVTSERPIPADAIRAAVEEAGYQLVAPAL</sequence>
<evidence type="ECO:0000259" key="2">
    <source>
        <dbReference type="PROSITE" id="PS50846"/>
    </source>
</evidence>
<gene>
    <name evidence="3" type="ORF">EEJ31_05005</name>
</gene>
<dbReference type="SUPFAM" id="SSF55008">
    <property type="entry name" value="HMA, heavy metal-associated domain"/>
    <property type="match status" value="1"/>
</dbReference>